<dbReference type="PANTHER" id="PTHR44329">
    <property type="entry name" value="SERINE/THREONINE-PROTEIN KINASE TNNI3K-RELATED"/>
    <property type="match status" value="1"/>
</dbReference>
<dbReference type="GO" id="GO:0004674">
    <property type="term" value="F:protein serine/threonine kinase activity"/>
    <property type="evidence" value="ECO:0007669"/>
    <property type="project" value="TreeGrafter"/>
</dbReference>
<dbReference type="HOGENOM" id="CLU_000288_7_0_1"/>
<dbReference type="InterPro" id="IPR011009">
    <property type="entry name" value="Kinase-like_dom_sf"/>
</dbReference>
<dbReference type="PROSITE" id="PS50011">
    <property type="entry name" value="PROTEIN_KINASE_DOM"/>
    <property type="match status" value="1"/>
</dbReference>
<reference evidence="3" key="1">
    <citation type="submission" date="2013-07" db="EMBL/GenBank/DDBJ databases">
        <title>The genome of an arbuscular mycorrhizal fungus provides insights into the evolution of the oldest plant symbiosis.</title>
        <authorList>
            <consortium name="DOE Joint Genome Institute"/>
            <person name="Tisserant E."/>
            <person name="Malbreil M."/>
            <person name="Kuo A."/>
            <person name="Kohler A."/>
            <person name="Symeonidi A."/>
            <person name="Balestrini R."/>
            <person name="Charron P."/>
            <person name="Duensing N."/>
            <person name="Frei-dit-Frey N."/>
            <person name="Gianinazzi-Pearson V."/>
            <person name="Gilbert B."/>
            <person name="Handa Y."/>
            <person name="Hijri M."/>
            <person name="Kaul R."/>
            <person name="Kawaguchi M."/>
            <person name="Krajinski F."/>
            <person name="Lammers P."/>
            <person name="Lapierre D."/>
            <person name="Masclaux F.G."/>
            <person name="Murat C."/>
            <person name="Morin E."/>
            <person name="Ndikumana S."/>
            <person name="Pagni M."/>
            <person name="Petitpierre D."/>
            <person name="Requena N."/>
            <person name="Rosikiewicz P."/>
            <person name="Riley R."/>
            <person name="Saito K."/>
            <person name="San Clemente H."/>
            <person name="Shapiro H."/>
            <person name="van Tuinen D."/>
            <person name="Becard G."/>
            <person name="Bonfante P."/>
            <person name="Paszkowski U."/>
            <person name="Shachar-Hill Y."/>
            <person name="Young J.P."/>
            <person name="Sanders I.R."/>
            <person name="Henrissat B."/>
            <person name="Rensing S.A."/>
            <person name="Grigoriev I.V."/>
            <person name="Corradi N."/>
            <person name="Roux C."/>
            <person name="Martin F."/>
        </authorList>
    </citation>
    <scope>NUCLEOTIDE SEQUENCE</scope>
    <source>
        <strain evidence="3">DAOM 197198</strain>
    </source>
</reference>
<dbReference type="SUPFAM" id="SSF56112">
    <property type="entry name" value="Protein kinase-like (PK-like)"/>
    <property type="match status" value="1"/>
</dbReference>
<proteinExistence type="predicted"/>
<dbReference type="Pfam" id="PF07714">
    <property type="entry name" value="PK_Tyr_Ser-Thr"/>
    <property type="match status" value="1"/>
</dbReference>
<feature type="compositionally biased region" description="Acidic residues" evidence="1">
    <location>
        <begin position="332"/>
        <end position="344"/>
    </location>
</feature>
<accession>U9SN00</accession>
<protein>
    <recommendedName>
        <fullName evidence="2">Protein kinase domain-containing protein</fullName>
    </recommendedName>
</protein>
<dbReference type="GO" id="GO:0005524">
    <property type="term" value="F:ATP binding"/>
    <property type="evidence" value="ECO:0007669"/>
    <property type="project" value="InterPro"/>
</dbReference>
<evidence type="ECO:0000313" key="3">
    <source>
        <dbReference type="EMBL" id="ERZ97274.1"/>
    </source>
</evidence>
<gene>
    <name evidence="3" type="ORF">GLOINDRAFT_295387</name>
</gene>
<feature type="domain" description="Protein kinase" evidence="2">
    <location>
        <begin position="1"/>
        <end position="181"/>
    </location>
</feature>
<feature type="region of interest" description="Disordered" evidence="1">
    <location>
        <begin position="319"/>
        <end position="344"/>
    </location>
</feature>
<dbReference type="eggNOG" id="KOG0192">
    <property type="taxonomic scope" value="Eukaryota"/>
</dbReference>
<dbReference type="EMBL" id="KI299746">
    <property type="protein sequence ID" value="ERZ97274.1"/>
    <property type="molecule type" value="Genomic_DNA"/>
</dbReference>
<dbReference type="InterPro" id="IPR051681">
    <property type="entry name" value="Ser/Thr_Kinases-Pseudokinases"/>
</dbReference>
<dbReference type="InterPro" id="IPR001245">
    <property type="entry name" value="Ser-Thr/Tyr_kinase_cat_dom"/>
</dbReference>
<dbReference type="AlphaFoldDB" id="U9SN00"/>
<dbReference type="Gene3D" id="1.10.510.10">
    <property type="entry name" value="Transferase(Phosphotransferase) domain 1"/>
    <property type="match status" value="1"/>
</dbReference>
<organism evidence="3">
    <name type="scientific">Rhizophagus irregularis (strain DAOM 181602 / DAOM 197198 / MUCL 43194)</name>
    <name type="common">Arbuscular mycorrhizal fungus</name>
    <name type="synonym">Glomus intraradices</name>
    <dbReference type="NCBI Taxonomy" id="747089"/>
    <lineage>
        <taxon>Eukaryota</taxon>
        <taxon>Fungi</taxon>
        <taxon>Fungi incertae sedis</taxon>
        <taxon>Mucoromycota</taxon>
        <taxon>Glomeromycotina</taxon>
        <taxon>Glomeromycetes</taxon>
        <taxon>Glomerales</taxon>
        <taxon>Glomeraceae</taxon>
        <taxon>Rhizophagus</taxon>
    </lineage>
</organism>
<dbReference type="InterPro" id="IPR000719">
    <property type="entry name" value="Prot_kinase_dom"/>
</dbReference>
<sequence>MLVMNKMDIDLRKYLQQTQNQLSWKERIKIAYDITLALKVIHRENAIHRDLHSGNILYSELNQNWCISDLGFCGPADKSSESIYGNLPYIAPEVISGKNTTIKSDIYSIGMLMWEISSGQPPFNYYENDYKLALNIINGMRPKVISGTPLKYENLMKQCWDADPSKRPDINTLEGEIYALLQYYQNISNEILQQETNINLEKNNLINNTMSKHINSKLFTSKIHQFKNLPEPKNATEEEQEAFHSKSYDCFNIPDNIEDFNNSSNQNYAGASNLKDDSEELSKSFNELQINSNEDNQINYGKEIVEQQQIKQYNLNIDDDDETYDDKNFHSEEEDVFEIPDDGF</sequence>
<dbReference type="VEuPathDB" id="FungiDB:RhiirFUN_023105"/>
<evidence type="ECO:0000259" key="2">
    <source>
        <dbReference type="PROSITE" id="PS50011"/>
    </source>
</evidence>
<evidence type="ECO:0000256" key="1">
    <source>
        <dbReference type="SAM" id="MobiDB-lite"/>
    </source>
</evidence>
<name>U9SN00_RHIID</name>